<dbReference type="EMBL" id="JAVDQY010000005">
    <property type="protein sequence ID" value="MDR6528627.1"/>
    <property type="molecule type" value="Genomic_DNA"/>
</dbReference>
<keyword evidence="4" id="KW-0560">Oxidoreductase</keyword>
<dbReference type="GO" id="GO:0020037">
    <property type="term" value="F:heme binding"/>
    <property type="evidence" value="ECO:0007669"/>
    <property type="project" value="InterPro"/>
</dbReference>
<evidence type="ECO:0000256" key="3">
    <source>
        <dbReference type="ARBA" id="ARBA00022723"/>
    </source>
</evidence>
<keyword evidence="3" id="KW-0479">Metal-binding</keyword>
<dbReference type="Proteomes" id="UP001184861">
    <property type="component" value="Unassembled WGS sequence"/>
</dbReference>
<dbReference type="GO" id="GO:0046872">
    <property type="term" value="F:metal ion binding"/>
    <property type="evidence" value="ECO:0007669"/>
    <property type="project" value="UniProtKB-KW"/>
</dbReference>
<dbReference type="GO" id="GO:0004601">
    <property type="term" value="F:peroxidase activity"/>
    <property type="evidence" value="ECO:0007669"/>
    <property type="project" value="UniProtKB-KW"/>
</dbReference>
<dbReference type="PANTHER" id="PTHR30521:SF5">
    <property type="entry name" value="BLR4509 PROTEIN"/>
    <property type="match status" value="1"/>
</dbReference>
<evidence type="ECO:0000256" key="5">
    <source>
        <dbReference type="ARBA" id="ARBA00023004"/>
    </source>
</evidence>
<dbReference type="InterPro" id="IPR006314">
    <property type="entry name" value="Dyp_peroxidase"/>
</dbReference>
<dbReference type="Pfam" id="PF21105">
    <property type="entry name" value="DyP_N"/>
    <property type="match status" value="1"/>
</dbReference>
<dbReference type="GO" id="GO:0005829">
    <property type="term" value="C:cytosol"/>
    <property type="evidence" value="ECO:0007669"/>
    <property type="project" value="TreeGrafter"/>
</dbReference>
<keyword evidence="2 7" id="KW-0575">Peroxidase</keyword>
<evidence type="ECO:0000256" key="4">
    <source>
        <dbReference type="ARBA" id="ARBA00023002"/>
    </source>
</evidence>
<keyword evidence="5" id="KW-0408">Iron</keyword>
<evidence type="ECO:0000313" key="7">
    <source>
        <dbReference type="EMBL" id="MDR6528627.1"/>
    </source>
</evidence>
<dbReference type="InterPro" id="IPR049509">
    <property type="entry name" value="DyP_N"/>
</dbReference>
<dbReference type="SUPFAM" id="SSF54909">
    <property type="entry name" value="Dimeric alpha+beta barrel"/>
    <property type="match status" value="1"/>
</dbReference>
<sequence length="453" mass="50789">MDHNSSRFDESKVTLELDQIQSIILRSRPIPYFGTVVLVEIKDKEAGKTLIKNLLPELTTSVNWHNSNNGAATIAISYKGFIALGLPKETLDSFPNEFKAGMAGRHEKLTDYGENHPDNWQYPYKDNNIHILVNIIADSEEKWKNKLKSVRDKFEDISGYTIIAMGDFSATEKVTNAFGFRDGLSQPEVDGSGVDIPPGYGRAVKAGEFIIGYPGEAGNIDESIKPLAFSKNGSFVALRKYRSNVHLFNQFLHKNGKTPEERELLAAKLFGRWRSGVPLALSPKADDPELATDRTKINNFDFKDDDYGRKTPLSCHMRRMYPRDTKMAVMSDLNMHRIIRRGVAYGGVPGDDFLEDDGKERGLYFLGISAKAMQTMEFLQSEWGNTGNFINHGDEKDPVIGVVKEDEDGVFTLPKEEGGRVRIHGVKTFNTLVGGEYLFIPGINGLKWILDQE</sequence>
<protein>
    <submittedName>
        <fullName evidence="7">Dyp-type peroxidase family</fullName>
    </submittedName>
</protein>
<dbReference type="PANTHER" id="PTHR30521">
    <property type="entry name" value="DEFERROCHELATASE/PEROXIDASE"/>
    <property type="match status" value="1"/>
</dbReference>
<dbReference type="InterPro" id="IPR011008">
    <property type="entry name" value="Dimeric_a/b-barrel"/>
</dbReference>
<organism evidence="7 8">
    <name type="scientific">Chryseobacterium rhizosphaerae</name>
    <dbReference type="NCBI Taxonomy" id="395937"/>
    <lineage>
        <taxon>Bacteria</taxon>
        <taxon>Pseudomonadati</taxon>
        <taxon>Bacteroidota</taxon>
        <taxon>Flavobacteriia</taxon>
        <taxon>Flavobacteriales</taxon>
        <taxon>Weeksellaceae</taxon>
        <taxon>Chryseobacterium group</taxon>
        <taxon>Chryseobacterium</taxon>
    </lineage>
</organism>
<proteinExistence type="predicted"/>
<dbReference type="RefSeq" id="WP_202269887.1">
    <property type="nucleotide sequence ID" value="NZ_JAVDQY010000005.1"/>
</dbReference>
<name>A0AAE3YD68_9FLAO</name>
<evidence type="ECO:0000256" key="1">
    <source>
        <dbReference type="ARBA" id="ARBA00001970"/>
    </source>
</evidence>
<dbReference type="AlphaFoldDB" id="A0AAE3YD68"/>
<reference evidence="7" key="1">
    <citation type="submission" date="2023-07" db="EMBL/GenBank/DDBJ databases">
        <title>Sorghum-associated microbial communities from plants grown in Nebraska, USA.</title>
        <authorList>
            <person name="Schachtman D."/>
        </authorList>
    </citation>
    <scope>NUCLEOTIDE SEQUENCE</scope>
    <source>
        <strain evidence="7">DS2360</strain>
    </source>
</reference>
<dbReference type="PROSITE" id="PS51404">
    <property type="entry name" value="DYP_PEROXIDASE"/>
    <property type="match status" value="1"/>
</dbReference>
<evidence type="ECO:0000259" key="6">
    <source>
        <dbReference type="Pfam" id="PF21105"/>
    </source>
</evidence>
<evidence type="ECO:0000313" key="8">
    <source>
        <dbReference type="Proteomes" id="UP001184861"/>
    </source>
</evidence>
<comment type="cofactor">
    <cofactor evidence="1">
        <name>heme b</name>
        <dbReference type="ChEBI" id="CHEBI:60344"/>
    </cofactor>
</comment>
<feature type="domain" description="DyP dimeric alpha+beta barrel" evidence="6">
    <location>
        <begin position="68"/>
        <end position="156"/>
    </location>
</feature>
<evidence type="ECO:0000256" key="2">
    <source>
        <dbReference type="ARBA" id="ARBA00022559"/>
    </source>
</evidence>
<accession>A0AAE3YD68</accession>
<gene>
    <name evidence="7" type="ORF">J2787_004064</name>
</gene>
<comment type="caution">
    <text evidence="7">The sequence shown here is derived from an EMBL/GenBank/DDBJ whole genome shotgun (WGS) entry which is preliminary data.</text>
</comment>